<keyword evidence="3" id="KW-1185">Reference proteome</keyword>
<feature type="chain" id="PRO_5040801634" description="Dickkopf N-terminal cysteine-rich domain-containing protein" evidence="1">
    <location>
        <begin position="21"/>
        <end position="252"/>
    </location>
</feature>
<sequence>MHYLSITLTATAACLANASALPPVDDGLSTITPDLAPRRFDPLSLAWIPDLAENGMFCHTSGDCKSNFCEDNRCTVSSCKTDQDCSGRICSRKNKCIATQLYDNSGCEQDNQCRSGKCGNGKCTPGKGYYSAACSSNQECNRGLFCRKADYLGRNACLDPKIYAGGHDKGGEDEGAPCGRPEDCKEGLECRDQSSGVQKFTGIFSGQPPKYQCVAPVKEQCTGLKAACWSDSDCCSKNCKTTEILFVRQCEK</sequence>
<gene>
    <name evidence="2" type="ORF">N7492_004102</name>
</gene>
<organism evidence="2 3">
    <name type="scientific">Penicillium capsulatum</name>
    <dbReference type="NCBI Taxonomy" id="69766"/>
    <lineage>
        <taxon>Eukaryota</taxon>
        <taxon>Fungi</taxon>
        <taxon>Dikarya</taxon>
        <taxon>Ascomycota</taxon>
        <taxon>Pezizomycotina</taxon>
        <taxon>Eurotiomycetes</taxon>
        <taxon>Eurotiomycetidae</taxon>
        <taxon>Eurotiales</taxon>
        <taxon>Aspergillaceae</taxon>
        <taxon>Penicillium</taxon>
    </lineage>
</organism>
<evidence type="ECO:0008006" key="4">
    <source>
        <dbReference type="Google" id="ProtNLM"/>
    </source>
</evidence>
<proteinExistence type="predicted"/>
<comment type="caution">
    <text evidence="2">The sequence shown here is derived from an EMBL/GenBank/DDBJ whole genome shotgun (WGS) entry which is preliminary data.</text>
</comment>
<evidence type="ECO:0000313" key="3">
    <source>
        <dbReference type="Proteomes" id="UP001146351"/>
    </source>
</evidence>
<feature type="signal peptide" evidence="1">
    <location>
        <begin position="1"/>
        <end position="20"/>
    </location>
</feature>
<dbReference type="OrthoDB" id="4321958at2759"/>
<reference evidence="2" key="2">
    <citation type="journal article" date="2023" name="IMA Fungus">
        <title>Comparative genomic study of the Penicillium genus elucidates a diverse pangenome and 15 lateral gene transfer events.</title>
        <authorList>
            <person name="Petersen C."/>
            <person name="Sorensen T."/>
            <person name="Nielsen M.R."/>
            <person name="Sondergaard T.E."/>
            <person name="Sorensen J.L."/>
            <person name="Fitzpatrick D.A."/>
            <person name="Frisvad J.C."/>
            <person name="Nielsen K.L."/>
        </authorList>
    </citation>
    <scope>NUCLEOTIDE SEQUENCE</scope>
    <source>
        <strain evidence="2">IBT 21917</strain>
    </source>
</reference>
<dbReference type="EMBL" id="JAPQKO010000002">
    <property type="protein sequence ID" value="KAJ5180892.1"/>
    <property type="molecule type" value="Genomic_DNA"/>
</dbReference>
<dbReference type="AlphaFoldDB" id="A0A9W9LY25"/>
<protein>
    <recommendedName>
        <fullName evidence="4">Dickkopf N-terminal cysteine-rich domain-containing protein</fullName>
    </recommendedName>
</protein>
<name>A0A9W9LY25_9EURO</name>
<dbReference type="Proteomes" id="UP001146351">
    <property type="component" value="Unassembled WGS sequence"/>
</dbReference>
<accession>A0A9W9LY25</accession>
<reference evidence="2" key="1">
    <citation type="submission" date="2022-11" db="EMBL/GenBank/DDBJ databases">
        <authorList>
            <person name="Petersen C."/>
        </authorList>
    </citation>
    <scope>NUCLEOTIDE SEQUENCE</scope>
    <source>
        <strain evidence="2">IBT 21917</strain>
    </source>
</reference>
<evidence type="ECO:0000313" key="2">
    <source>
        <dbReference type="EMBL" id="KAJ5180892.1"/>
    </source>
</evidence>
<keyword evidence="1" id="KW-0732">Signal</keyword>
<evidence type="ECO:0000256" key="1">
    <source>
        <dbReference type="SAM" id="SignalP"/>
    </source>
</evidence>